<gene>
    <name evidence="5" type="ORF">TCIL3000_8_6500</name>
</gene>
<keyword evidence="2" id="KW-0472">Membrane</keyword>
<dbReference type="InterPro" id="IPR003892">
    <property type="entry name" value="CUE"/>
</dbReference>
<feature type="transmembrane region" description="Helical" evidence="2">
    <location>
        <begin position="48"/>
        <end position="80"/>
    </location>
</feature>
<feature type="transmembrane region" description="Helical" evidence="2">
    <location>
        <begin position="177"/>
        <end position="198"/>
    </location>
</feature>
<dbReference type="EMBL" id="HE575321">
    <property type="protein sequence ID" value="CCC92423.1"/>
    <property type="molecule type" value="Genomic_DNA"/>
</dbReference>
<dbReference type="Pfam" id="PF02845">
    <property type="entry name" value="CUE"/>
    <property type="match status" value="1"/>
</dbReference>
<dbReference type="Gene3D" id="1.10.8.10">
    <property type="entry name" value="DNA helicase RuvA subunit, C-terminal domain"/>
    <property type="match status" value="1"/>
</dbReference>
<dbReference type="InterPro" id="IPR015940">
    <property type="entry name" value="UBA"/>
</dbReference>
<feature type="domain" description="UBA" evidence="3">
    <location>
        <begin position="417"/>
        <end position="459"/>
    </location>
</feature>
<dbReference type="AlphaFoldDB" id="G0USR0"/>
<feature type="domain" description="CUE" evidence="4">
    <location>
        <begin position="418"/>
        <end position="459"/>
    </location>
</feature>
<feature type="region of interest" description="Disordered" evidence="1">
    <location>
        <begin position="392"/>
        <end position="415"/>
    </location>
</feature>
<feature type="transmembrane region" description="Helical" evidence="2">
    <location>
        <begin position="140"/>
        <end position="165"/>
    </location>
</feature>
<feature type="transmembrane region" description="Helical" evidence="2">
    <location>
        <begin position="20"/>
        <end position="42"/>
    </location>
</feature>
<evidence type="ECO:0000259" key="3">
    <source>
        <dbReference type="PROSITE" id="PS50030"/>
    </source>
</evidence>
<evidence type="ECO:0000259" key="4">
    <source>
        <dbReference type="PROSITE" id="PS51140"/>
    </source>
</evidence>
<dbReference type="PROSITE" id="PS50030">
    <property type="entry name" value="UBA"/>
    <property type="match status" value="1"/>
</dbReference>
<protein>
    <submittedName>
        <fullName evidence="5">Uncharacterized protein TCIL3000_8_6500</fullName>
    </submittedName>
</protein>
<dbReference type="InterPro" id="IPR009060">
    <property type="entry name" value="UBA-like_sf"/>
</dbReference>
<keyword evidence="2" id="KW-0812">Transmembrane</keyword>
<sequence>MYCAVLPLLEAFNAVKHMPIYLEFHSALFMVLACCFACAFNLHFFLFFSFLLCCLLIFLFAPVYFLFFICSSTVSWSLFLQRKKSGIELYIGGMLMEHAPITGILLGVSAYCSVVTPRSYLTARPLPTTPQGWTATVQHLPLLSVPFGSLGLSPFDIGCALLILLQMRMLERRWGSSSFLTFVVVTALLGSILTSFLVTQTTPPLSLEQLQVLSAAGSLVPLSSLVTRFTMELPSLHAWQLPFLPVAVTEKVTVILPLLRLASLPETEGLLRTPRQRGSIVRVDVGLRVRLALVLAGVLFGLASSGSRPLARFLGLVSRRISNPLLRLLRPLLDVVGGPSVTVTQTLPKRGSTRQFVAGGRYALDNLSGIGADGDDFQTPLRGTAIHRRNGIPRQRSEEYHRQSQPRNQWQADGGDVVPDELIAQVMELGMGFDVDTIRAALIASNGRPDVAINMLVGN</sequence>
<name>G0USR0_TRYCI</name>
<evidence type="ECO:0000313" key="5">
    <source>
        <dbReference type="EMBL" id="CCC92423.1"/>
    </source>
</evidence>
<organism evidence="5">
    <name type="scientific">Trypanosoma congolense (strain IL3000)</name>
    <dbReference type="NCBI Taxonomy" id="1068625"/>
    <lineage>
        <taxon>Eukaryota</taxon>
        <taxon>Discoba</taxon>
        <taxon>Euglenozoa</taxon>
        <taxon>Kinetoplastea</taxon>
        <taxon>Metakinetoplastina</taxon>
        <taxon>Trypanosomatida</taxon>
        <taxon>Trypanosomatidae</taxon>
        <taxon>Trypanosoma</taxon>
        <taxon>Nannomonas</taxon>
    </lineage>
</organism>
<dbReference type="VEuPathDB" id="TriTrypDB:TcIL3000_8_6500"/>
<dbReference type="GO" id="GO:0043130">
    <property type="term" value="F:ubiquitin binding"/>
    <property type="evidence" value="ECO:0007669"/>
    <property type="project" value="InterPro"/>
</dbReference>
<keyword evidence="2" id="KW-1133">Transmembrane helix</keyword>
<dbReference type="SUPFAM" id="SSF46934">
    <property type="entry name" value="UBA-like"/>
    <property type="match status" value="1"/>
</dbReference>
<evidence type="ECO:0000256" key="2">
    <source>
        <dbReference type="SAM" id="Phobius"/>
    </source>
</evidence>
<reference evidence="5" key="1">
    <citation type="journal article" date="2012" name="Proc. Natl. Acad. Sci. U.S.A.">
        <title>Antigenic diversity is generated by distinct evolutionary mechanisms in African trypanosome species.</title>
        <authorList>
            <person name="Jackson A.P."/>
            <person name="Berry A."/>
            <person name="Aslett M."/>
            <person name="Allison H.C."/>
            <person name="Burton P."/>
            <person name="Vavrova-Anderson J."/>
            <person name="Brown R."/>
            <person name="Browne H."/>
            <person name="Corton N."/>
            <person name="Hauser H."/>
            <person name="Gamble J."/>
            <person name="Gilderthorp R."/>
            <person name="Marcello L."/>
            <person name="McQuillan J."/>
            <person name="Otto T.D."/>
            <person name="Quail M.A."/>
            <person name="Sanders M.J."/>
            <person name="van Tonder A."/>
            <person name="Ginger M.L."/>
            <person name="Field M.C."/>
            <person name="Barry J.D."/>
            <person name="Hertz-Fowler C."/>
            <person name="Berriman M."/>
        </authorList>
    </citation>
    <scope>NUCLEOTIDE SEQUENCE</scope>
    <source>
        <strain evidence="5">IL3000</strain>
    </source>
</reference>
<dbReference type="PROSITE" id="PS51140">
    <property type="entry name" value="CUE"/>
    <property type="match status" value="1"/>
</dbReference>
<accession>G0USR0</accession>
<evidence type="ECO:0000256" key="1">
    <source>
        <dbReference type="SAM" id="MobiDB-lite"/>
    </source>
</evidence>
<proteinExistence type="predicted"/>